<dbReference type="eggNOG" id="KOG1430">
    <property type="taxonomic scope" value="Eukaryota"/>
</dbReference>
<evidence type="ECO:0000313" key="4">
    <source>
        <dbReference type="Proteomes" id="UP000266841"/>
    </source>
</evidence>
<evidence type="ECO:0000259" key="2">
    <source>
        <dbReference type="Pfam" id="PF04321"/>
    </source>
</evidence>
<protein>
    <recommendedName>
        <fullName evidence="2">RmlD-like substrate binding domain-containing protein</fullName>
    </recommendedName>
</protein>
<dbReference type="InterPro" id="IPR029903">
    <property type="entry name" value="RmlD-like-bd"/>
</dbReference>
<keyword evidence="4" id="KW-1185">Reference proteome</keyword>
<sequence>MSKIKIIVTGASGMLGRALHRLLLLEFGEYAVVGTGLSRLQVSHAGSTEQQLERLDLLDHEATSRFLQCHQPDVVCHCAAQRYSFPDAFEKRPDESIRLNVESTRHLAEECKKLNSVLVYISTSYVFDGGAVSRVLPPYKPNDSTNPINNYGKSKLDGECAVNEVLNTNCDGSRKGIIVRVPLLYGEDCTDLAESPALEMLKAFLPKDQNCGVKKGIDNWALRFPTSCEDVARVLKEMIDRRVTGDTYHVSSPHGMTKYDLMKLQCNILGISPETVDELTAPNSAGPPTGSAPRPQCTQLDCSETWKSVPAYTFRTLEQGMKQALDGFPRRFIASPS</sequence>
<proteinExistence type="predicted"/>
<dbReference type="SUPFAM" id="SSF51735">
    <property type="entry name" value="NAD(P)-binding Rossmann-fold domains"/>
    <property type="match status" value="1"/>
</dbReference>
<gene>
    <name evidence="3" type="ORF">THAOC_01851</name>
</gene>
<dbReference type="Gene3D" id="3.40.50.720">
    <property type="entry name" value="NAD(P)-binding Rossmann-like Domain"/>
    <property type="match status" value="1"/>
</dbReference>
<dbReference type="PANTHER" id="PTHR10491">
    <property type="entry name" value="DTDP-4-DEHYDRORHAMNOSE REDUCTASE"/>
    <property type="match status" value="1"/>
</dbReference>
<dbReference type="OrthoDB" id="42498at2759"/>
<dbReference type="GO" id="GO:0006556">
    <property type="term" value="P:S-adenosylmethionine biosynthetic process"/>
    <property type="evidence" value="ECO:0007669"/>
    <property type="project" value="UniProtKB-UniPathway"/>
</dbReference>
<feature type="domain" description="RmlD-like substrate binding" evidence="2">
    <location>
        <begin position="5"/>
        <end position="326"/>
    </location>
</feature>
<evidence type="ECO:0000313" key="3">
    <source>
        <dbReference type="EMBL" id="EJK76390.1"/>
    </source>
</evidence>
<organism evidence="3 4">
    <name type="scientific">Thalassiosira oceanica</name>
    <name type="common">Marine diatom</name>
    <dbReference type="NCBI Taxonomy" id="159749"/>
    <lineage>
        <taxon>Eukaryota</taxon>
        <taxon>Sar</taxon>
        <taxon>Stramenopiles</taxon>
        <taxon>Ochrophyta</taxon>
        <taxon>Bacillariophyta</taxon>
        <taxon>Coscinodiscophyceae</taxon>
        <taxon>Thalassiosirophycidae</taxon>
        <taxon>Thalassiosirales</taxon>
        <taxon>Thalassiosiraceae</taxon>
        <taxon>Thalassiosira</taxon>
    </lineage>
</organism>
<reference evidence="3 4" key="1">
    <citation type="journal article" date="2012" name="Genome Biol.">
        <title>Genome and low-iron response of an oceanic diatom adapted to chronic iron limitation.</title>
        <authorList>
            <person name="Lommer M."/>
            <person name="Specht M."/>
            <person name="Roy A.S."/>
            <person name="Kraemer L."/>
            <person name="Andreson R."/>
            <person name="Gutowska M.A."/>
            <person name="Wolf J."/>
            <person name="Bergner S.V."/>
            <person name="Schilhabel M.B."/>
            <person name="Klostermeier U.C."/>
            <person name="Beiko R.G."/>
            <person name="Rosenstiel P."/>
            <person name="Hippler M."/>
            <person name="Laroche J."/>
        </authorList>
    </citation>
    <scope>NUCLEOTIDE SEQUENCE [LARGE SCALE GENOMIC DNA]</scope>
    <source>
        <strain evidence="3 4">CCMP1005</strain>
    </source>
</reference>
<dbReference type="Proteomes" id="UP000266841">
    <property type="component" value="Unassembled WGS sequence"/>
</dbReference>
<accession>K0TG72</accession>
<dbReference type="OMA" id="IRTAWVY"/>
<dbReference type="CDD" id="cd05254">
    <property type="entry name" value="dTDP_HR_like_SDR_e"/>
    <property type="match status" value="1"/>
</dbReference>
<dbReference type="Pfam" id="PF04321">
    <property type="entry name" value="RmlD_sub_bind"/>
    <property type="match status" value="1"/>
</dbReference>
<evidence type="ECO:0000256" key="1">
    <source>
        <dbReference type="SAM" id="MobiDB-lite"/>
    </source>
</evidence>
<name>K0TG72_THAOC</name>
<dbReference type="InterPro" id="IPR005913">
    <property type="entry name" value="dTDP_dehydrorham_reduct"/>
</dbReference>
<feature type="region of interest" description="Disordered" evidence="1">
    <location>
        <begin position="277"/>
        <end position="296"/>
    </location>
</feature>
<dbReference type="InterPro" id="IPR036291">
    <property type="entry name" value="NAD(P)-bd_dom_sf"/>
</dbReference>
<dbReference type="GO" id="GO:0048270">
    <property type="term" value="F:methionine adenosyltransferase regulator activity"/>
    <property type="evidence" value="ECO:0007669"/>
    <property type="project" value="TreeGrafter"/>
</dbReference>
<dbReference type="GO" id="GO:0048269">
    <property type="term" value="C:methionine adenosyltransferase complex"/>
    <property type="evidence" value="ECO:0007669"/>
    <property type="project" value="TreeGrafter"/>
</dbReference>
<dbReference type="UniPathway" id="UPA00315">
    <property type="reaction ID" value="UER00080"/>
</dbReference>
<dbReference type="AlphaFoldDB" id="K0TG72"/>
<dbReference type="PANTHER" id="PTHR10491:SF4">
    <property type="entry name" value="METHIONINE ADENOSYLTRANSFERASE 2 SUBUNIT BETA"/>
    <property type="match status" value="1"/>
</dbReference>
<comment type="caution">
    <text evidence="3">The sequence shown here is derived from an EMBL/GenBank/DDBJ whole genome shotgun (WGS) entry which is preliminary data.</text>
</comment>
<dbReference type="EMBL" id="AGNL01002224">
    <property type="protein sequence ID" value="EJK76390.1"/>
    <property type="molecule type" value="Genomic_DNA"/>
</dbReference>